<sequence length="204" mass="21561">MAITDDLRKSLSDSTPLYVAAGTADLAAQKLRELPAALERLRAEAPERLPQLRERAQHAALTGVGLALEYAVKARETYDGLAERGKTVVERRRGEERAAEDDWSEVRVEREPAPAAAEPVTEPAVVTEEAAAAEAAAAPATPKTEPVAEAATKPEPVAGTTTTTETATATEPAAEAAAEPAKPKRANGNRRTATRAPKKMPPKN</sequence>
<accession>A0ABU2JZI7</accession>
<evidence type="ECO:0000256" key="1">
    <source>
        <dbReference type="SAM" id="MobiDB-lite"/>
    </source>
</evidence>
<evidence type="ECO:0000313" key="3">
    <source>
        <dbReference type="Proteomes" id="UP001183410"/>
    </source>
</evidence>
<evidence type="ECO:0008006" key="4">
    <source>
        <dbReference type="Google" id="ProtNLM"/>
    </source>
</evidence>
<feature type="compositionally biased region" description="Low complexity" evidence="1">
    <location>
        <begin position="113"/>
        <end position="180"/>
    </location>
</feature>
<organism evidence="2 3">
    <name type="scientific">Streptomyces chisholmiae</name>
    <dbReference type="NCBI Taxonomy" id="3075540"/>
    <lineage>
        <taxon>Bacteria</taxon>
        <taxon>Bacillati</taxon>
        <taxon>Actinomycetota</taxon>
        <taxon>Actinomycetes</taxon>
        <taxon>Kitasatosporales</taxon>
        <taxon>Streptomycetaceae</taxon>
        <taxon>Streptomyces</taxon>
    </lineage>
</organism>
<reference evidence="3" key="1">
    <citation type="submission" date="2023-07" db="EMBL/GenBank/DDBJ databases">
        <title>30 novel species of actinomycetes from the DSMZ collection.</title>
        <authorList>
            <person name="Nouioui I."/>
        </authorList>
    </citation>
    <scope>NUCLEOTIDE SEQUENCE [LARGE SCALE GENOMIC DNA]</scope>
    <source>
        <strain evidence="3">DSM 44915</strain>
    </source>
</reference>
<evidence type="ECO:0000313" key="2">
    <source>
        <dbReference type="EMBL" id="MDT0270389.1"/>
    </source>
</evidence>
<name>A0ABU2JZI7_9ACTN</name>
<feature type="compositionally biased region" description="Basic residues" evidence="1">
    <location>
        <begin position="183"/>
        <end position="204"/>
    </location>
</feature>
<protein>
    <recommendedName>
        <fullName evidence="4">Heparin-binding hemagglutinin</fullName>
    </recommendedName>
</protein>
<dbReference type="RefSeq" id="WP_311670454.1">
    <property type="nucleotide sequence ID" value="NZ_JAVREO010000026.1"/>
</dbReference>
<proteinExistence type="predicted"/>
<keyword evidence="3" id="KW-1185">Reference proteome</keyword>
<dbReference type="Proteomes" id="UP001183410">
    <property type="component" value="Unassembled WGS sequence"/>
</dbReference>
<gene>
    <name evidence="2" type="ORF">RM844_29365</name>
</gene>
<comment type="caution">
    <text evidence="2">The sequence shown here is derived from an EMBL/GenBank/DDBJ whole genome shotgun (WGS) entry which is preliminary data.</text>
</comment>
<dbReference type="EMBL" id="JAVREO010000026">
    <property type="protein sequence ID" value="MDT0270389.1"/>
    <property type="molecule type" value="Genomic_DNA"/>
</dbReference>
<feature type="region of interest" description="Disordered" evidence="1">
    <location>
        <begin position="89"/>
        <end position="204"/>
    </location>
</feature>